<sequence length="425" mass="47192">MKAISLGLISSIIFSIVLAKNSSGSGSSTGCFGCFRKKPKKKILATEVAKPVKAPETADFDPKLPNLKFIEEFEPITIEGCKSRLHELDEPFVSETDGMIIDKVTGFSRRENDSVLSGWYIRPYEEGYENMIKVNFIPLREYYKRMENRPPKQYDGPPPVPDMPQGYVPPKKEEIPVEQYVIQLSEEDPYLLQEEDALSLMEYDAETLNEGDAETLNEYDAGTLNEEDAGTTNEAGEGTTNEEGEGAANEYDAETLNEYDADTLNEYDAGTLNEYDAGTLNEEEGSTTNEAGEGTSNEAGEGTANDDEELDEEVASIFDDDEHADDLSLLDYDENSNENQENVKKGNENEGEQKGNENEGEQKGKKKKGKRKVKKEGEEQTDDDDEEEEEEGEEEEEEGEGEEEGEESESGSDNGSFLGDGEDDE</sequence>
<name>A0A1C6XCX6_PLACU</name>
<dbReference type="Pfam" id="PF07418">
    <property type="entry name" value="PCEMA1"/>
    <property type="match status" value="1"/>
</dbReference>
<organism evidence="3 4">
    <name type="scientific">Plasmodium chabaudi chabaudi</name>
    <dbReference type="NCBI Taxonomy" id="31271"/>
    <lineage>
        <taxon>Eukaryota</taxon>
        <taxon>Sar</taxon>
        <taxon>Alveolata</taxon>
        <taxon>Apicomplexa</taxon>
        <taxon>Aconoidasida</taxon>
        <taxon>Haemosporida</taxon>
        <taxon>Plasmodiidae</taxon>
        <taxon>Plasmodium</taxon>
        <taxon>Plasmodium (Vinckeia)</taxon>
    </lineage>
</organism>
<proteinExistence type="predicted"/>
<evidence type="ECO:0000256" key="1">
    <source>
        <dbReference type="SAM" id="MobiDB-lite"/>
    </source>
</evidence>
<dbReference type="EMBL" id="LT608176">
    <property type="protein sequence ID" value="SCM01618.1"/>
    <property type="molecule type" value="Genomic_DNA"/>
</dbReference>
<feature type="region of interest" description="Disordered" evidence="1">
    <location>
        <begin position="225"/>
        <end position="425"/>
    </location>
</feature>
<feature type="compositionally biased region" description="Acidic residues" evidence="1">
    <location>
        <begin position="240"/>
        <end position="265"/>
    </location>
</feature>
<feature type="compositionally biased region" description="Basic and acidic residues" evidence="1">
    <location>
        <begin position="341"/>
        <end position="363"/>
    </location>
</feature>
<dbReference type="AlphaFoldDB" id="A0A1C6XCX6"/>
<feature type="compositionally biased region" description="Low complexity" evidence="1">
    <location>
        <begin position="230"/>
        <end position="239"/>
    </location>
</feature>
<feature type="signal peptide" evidence="2">
    <location>
        <begin position="1"/>
        <end position="19"/>
    </location>
</feature>
<evidence type="ECO:0000256" key="2">
    <source>
        <dbReference type="SAM" id="SignalP"/>
    </source>
</evidence>
<dbReference type="PROSITE" id="PS51257">
    <property type="entry name" value="PROKAR_LIPOPROTEIN"/>
    <property type="match status" value="1"/>
</dbReference>
<dbReference type="InterPro" id="IPR010882">
    <property type="entry name" value="PCEMA1"/>
</dbReference>
<feature type="compositionally biased region" description="Acidic residues" evidence="1">
    <location>
        <begin position="379"/>
        <end position="410"/>
    </location>
</feature>
<gene>
    <name evidence="3" type="ORF">PCHAJ_000218700</name>
</gene>
<evidence type="ECO:0000313" key="3">
    <source>
        <dbReference type="EMBL" id="SCM01618.1"/>
    </source>
</evidence>
<accession>A0A1C6XCX6</accession>
<reference evidence="3 4" key="1">
    <citation type="submission" date="2016-08" db="EMBL/GenBank/DDBJ databases">
        <authorList>
            <consortium name="Pathogen Informatics"/>
        </authorList>
    </citation>
    <scope>NUCLEOTIDE SEQUENCE [LARGE SCALE GENOMIC DNA]</scope>
    <source>
        <strain evidence="3 4">AJ</strain>
    </source>
</reference>
<feature type="compositionally biased region" description="Acidic residues" evidence="1">
    <location>
        <begin position="304"/>
        <end position="324"/>
    </location>
</feature>
<feature type="compositionally biased region" description="Basic residues" evidence="1">
    <location>
        <begin position="364"/>
        <end position="374"/>
    </location>
</feature>
<protein>
    <submittedName>
        <fullName evidence="3">Erythrocyte membrane antigen 1</fullName>
    </submittedName>
</protein>
<evidence type="ECO:0000313" key="4">
    <source>
        <dbReference type="Proteomes" id="UP000507163"/>
    </source>
</evidence>
<dbReference type="Proteomes" id="UP000507163">
    <property type="component" value="Chromosome 10"/>
</dbReference>
<feature type="compositionally biased region" description="Polar residues" evidence="1">
    <location>
        <begin position="286"/>
        <end position="298"/>
    </location>
</feature>
<keyword evidence="2" id="KW-0732">Signal</keyword>
<feature type="chain" id="PRO_5008750577" evidence="2">
    <location>
        <begin position="20"/>
        <end position="425"/>
    </location>
</feature>